<name>A0A2T5M4F3_9EURO</name>
<feature type="compositionally biased region" description="Basic and acidic residues" evidence="1">
    <location>
        <begin position="1"/>
        <end position="21"/>
    </location>
</feature>
<reference evidence="3 4" key="1">
    <citation type="journal article" date="2018" name="Proc. Natl. Acad. Sci. U.S.A.">
        <title>Linking secondary metabolites to gene clusters through genome sequencing of six diverse Aspergillus species.</title>
        <authorList>
            <person name="Kaerboelling I."/>
            <person name="Vesth T.C."/>
            <person name="Frisvad J.C."/>
            <person name="Nybo J.L."/>
            <person name="Theobald S."/>
            <person name="Kuo A."/>
            <person name="Bowyer P."/>
            <person name="Matsuda Y."/>
            <person name="Mondo S."/>
            <person name="Lyhne E.K."/>
            <person name="Kogle M.E."/>
            <person name="Clum A."/>
            <person name="Lipzen A."/>
            <person name="Salamov A."/>
            <person name="Ngan C.Y."/>
            <person name="Daum C."/>
            <person name="Chiniquy J."/>
            <person name="Barry K."/>
            <person name="LaButti K."/>
            <person name="Haridas S."/>
            <person name="Simmons B.A."/>
            <person name="Magnuson J.K."/>
            <person name="Mortensen U.H."/>
            <person name="Larsen T.O."/>
            <person name="Grigoriev I.V."/>
            <person name="Baker S.E."/>
            <person name="Andersen M.R."/>
        </authorList>
    </citation>
    <scope>NUCLEOTIDE SEQUENCE [LARGE SCALE GENOMIC DNA]</scope>
    <source>
        <strain evidence="3 4">IBT 24754</strain>
    </source>
</reference>
<dbReference type="GeneID" id="63813731"/>
<evidence type="ECO:0000313" key="3">
    <source>
        <dbReference type="EMBL" id="PTU23415.1"/>
    </source>
</evidence>
<evidence type="ECO:0000313" key="4">
    <source>
        <dbReference type="Proteomes" id="UP000244073"/>
    </source>
</evidence>
<evidence type="ECO:0000256" key="1">
    <source>
        <dbReference type="SAM" id="MobiDB-lite"/>
    </source>
</evidence>
<dbReference type="AlphaFoldDB" id="A0A2T5M4F3"/>
<dbReference type="RefSeq" id="XP_040754807.1">
    <property type="nucleotide sequence ID" value="XM_040896849.1"/>
</dbReference>
<sequence>MRVNRKGQEKKKEKKKTEKRSQSCFVHCSFSLFLFFILLFHLHCSQSIMHDISGYSSIPLDSRFQRN</sequence>
<protein>
    <submittedName>
        <fullName evidence="3">Uncharacterized protein</fullName>
    </submittedName>
</protein>
<dbReference type="EMBL" id="MSFN02000002">
    <property type="protein sequence ID" value="PTU23415.1"/>
    <property type="molecule type" value="Genomic_DNA"/>
</dbReference>
<keyword evidence="2" id="KW-0812">Transmembrane</keyword>
<gene>
    <name evidence="3" type="ORF">P175DRAFT_0499966</name>
</gene>
<keyword evidence="2" id="KW-0472">Membrane</keyword>
<comment type="caution">
    <text evidence="3">The sequence shown here is derived from an EMBL/GenBank/DDBJ whole genome shotgun (WGS) entry which is preliminary data.</text>
</comment>
<organism evidence="3 4">
    <name type="scientific">Aspergillus ochraceoroseus IBT 24754</name>
    <dbReference type="NCBI Taxonomy" id="1392256"/>
    <lineage>
        <taxon>Eukaryota</taxon>
        <taxon>Fungi</taxon>
        <taxon>Dikarya</taxon>
        <taxon>Ascomycota</taxon>
        <taxon>Pezizomycotina</taxon>
        <taxon>Eurotiomycetes</taxon>
        <taxon>Eurotiomycetidae</taxon>
        <taxon>Eurotiales</taxon>
        <taxon>Aspergillaceae</taxon>
        <taxon>Aspergillus</taxon>
        <taxon>Aspergillus subgen. Nidulantes</taxon>
    </lineage>
</organism>
<feature type="region of interest" description="Disordered" evidence="1">
    <location>
        <begin position="1"/>
        <end position="22"/>
    </location>
</feature>
<keyword evidence="2" id="KW-1133">Transmembrane helix</keyword>
<proteinExistence type="predicted"/>
<accession>A0A2T5M4F3</accession>
<evidence type="ECO:0000256" key="2">
    <source>
        <dbReference type="SAM" id="Phobius"/>
    </source>
</evidence>
<dbReference type="VEuPathDB" id="FungiDB:P175DRAFT_0499966"/>
<feature type="transmembrane region" description="Helical" evidence="2">
    <location>
        <begin position="21"/>
        <end position="42"/>
    </location>
</feature>
<dbReference type="Proteomes" id="UP000244073">
    <property type="component" value="Unassembled WGS sequence"/>
</dbReference>